<evidence type="ECO:0000256" key="1">
    <source>
        <dbReference type="SAM" id="MobiDB-lite"/>
    </source>
</evidence>
<evidence type="ECO:0000313" key="3">
    <source>
        <dbReference type="Proteomes" id="UP001497744"/>
    </source>
</evidence>
<dbReference type="SUPFAM" id="SSF160519">
    <property type="entry name" value="BB2672-like"/>
    <property type="match status" value="1"/>
</dbReference>
<dbReference type="RefSeq" id="XP_067714488.1">
    <property type="nucleotide sequence ID" value="XM_067858387.1"/>
</dbReference>
<accession>A0AAV4LRJ1</accession>
<dbReference type="InterPro" id="IPR035936">
    <property type="entry name" value="BB2672"/>
</dbReference>
<keyword evidence="3" id="KW-1185">Reference proteome</keyword>
<dbReference type="AlphaFoldDB" id="A0AAV4LRJ1"/>
<feature type="compositionally biased region" description="Basic and acidic residues" evidence="1">
    <location>
        <begin position="383"/>
        <end position="397"/>
    </location>
</feature>
<name>A0AAV4LRJ1_BABCB</name>
<organism evidence="2 3">
    <name type="scientific">Babesia caballi</name>
    <dbReference type="NCBI Taxonomy" id="5871"/>
    <lineage>
        <taxon>Eukaryota</taxon>
        <taxon>Sar</taxon>
        <taxon>Alveolata</taxon>
        <taxon>Apicomplexa</taxon>
        <taxon>Aconoidasida</taxon>
        <taxon>Piroplasmida</taxon>
        <taxon>Babesiidae</taxon>
        <taxon>Babesia</taxon>
    </lineage>
</organism>
<feature type="region of interest" description="Disordered" evidence="1">
    <location>
        <begin position="379"/>
        <end position="424"/>
    </location>
</feature>
<dbReference type="EMBL" id="BPLF01000002">
    <property type="protein sequence ID" value="GIX62419.1"/>
    <property type="molecule type" value="Genomic_DNA"/>
</dbReference>
<evidence type="ECO:0000313" key="2">
    <source>
        <dbReference type="EMBL" id="GIX62419.1"/>
    </source>
</evidence>
<reference evidence="2 3" key="1">
    <citation type="submission" date="2021-06" db="EMBL/GenBank/DDBJ databases">
        <title>Genome sequence of Babesia caballi.</title>
        <authorList>
            <person name="Yamagishi J."/>
            <person name="Kidaka T."/>
            <person name="Ochi A."/>
        </authorList>
    </citation>
    <scope>NUCLEOTIDE SEQUENCE [LARGE SCALE GENOMIC DNA]</scope>
    <source>
        <strain evidence="2">USDA-D6B2</strain>
    </source>
</reference>
<dbReference type="GeneID" id="94193900"/>
<sequence>MDRARLARSLRGIEDSFTSNEARAGVYAFAQKQLNVVANAGYVLSRIDPHGPGAVAPATLERYQKHARRILCATAGLCDGKAVGQGWAGGGSADGEQSAAAAAAMRRKIRRLRNDAAVAYALALGAQNVLHCEPEYAGQLLQQVDLSGLGGGTVVALAGALHKSELFLREGTAEAAEACLRRVISKAFVMAKLSSRECSLLLWRRVATAYMGGAVSDGQVKQIRTLLYNCHGKLEEEAAFSFEGGKAQAGSSGTPESRAVARLAQTLGNVYQAALILRQCEAGIGLASVFRRLGLSSLGRLDRMLELARRVGGRPDLDHASSDTHTKVGLAVRDATEDGRLRCAYERRVGDSAYTIDIVLTPKGARTWSRDCADKGYSGLDVPRADTVSRGRARSPERGGPAGRTGSRCPATKPPSRSRDRQSP</sequence>
<gene>
    <name evidence="2" type="ORF">BcabD6B2_18540</name>
</gene>
<protein>
    <submittedName>
        <fullName evidence="2">Amino acid synthesis family protein</fullName>
    </submittedName>
</protein>
<dbReference type="Proteomes" id="UP001497744">
    <property type="component" value="Unassembled WGS sequence"/>
</dbReference>
<comment type="caution">
    <text evidence="2">The sequence shown here is derived from an EMBL/GenBank/DDBJ whole genome shotgun (WGS) entry which is preliminary data.</text>
</comment>
<proteinExistence type="predicted"/>